<evidence type="ECO:0000313" key="1">
    <source>
        <dbReference type="Proteomes" id="UP000035681"/>
    </source>
</evidence>
<keyword evidence="1" id="KW-1185">Reference proteome</keyword>
<reference evidence="2" key="1">
    <citation type="submission" date="2024-02" db="UniProtKB">
        <authorList>
            <consortium name="WormBaseParasite"/>
        </authorList>
    </citation>
    <scope>IDENTIFICATION</scope>
</reference>
<sequence>MFKFTTTYTAKLKRNIYIKKAKETIKELTKNEMFINLNNGQKPKCLEEELAEIEDRKNTNKIENNGNNVINEICDEAEYEFDDLDICLQPQFTSSRNMIEFLSYKNYNWVIHFTNQKASFILKENNYILNEVENGVLNERILKLDNNCWKASLEYLRDSTTVEKFFSNTKLVNYMYSTLYELHRDLFPSELIRVRGSMSSFLKTIHGFLFLTNEFTFDSGKLQNIIKHRKRRYNLIKSPEVVPDNSVFKMLYKLPNPMHVFKYLEENVLLDKLKKNYDVGLVREYAFYIGTVEVYKDRDLRNTLIWFLKFNIVLRRMKLEKPYKHFYQLICLAMDQKRIAKKNREKIAVSVENYWKQVNGENIVEEETAAKIIPKIEEELNAEEQQILDALENNMEI</sequence>
<evidence type="ECO:0000313" key="2">
    <source>
        <dbReference type="WBParaSite" id="TCONS_00015097.p1"/>
    </source>
</evidence>
<proteinExistence type="predicted"/>
<dbReference type="WBParaSite" id="TCONS_00015097.p1">
    <property type="protein sequence ID" value="TCONS_00015097.p1"/>
    <property type="gene ID" value="XLOC_010314"/>
</dbReference>
<accession>A0AAF5DMD1</accession>
<protein>
    <submittedName>
        <fullName evidence="2">Uncharacterized protein</fullName>
    </submittedName>
</protein>
<dbReference type="Proteomes" id="UP000035681">
    <property type="component" value="Unplaced"/>
</dbReference>
<organism evidence="1 2">
    <name type="scientific">Strongyloides stercoralis</name>
    <name type="common">Threadworm</name>
    <dbReference type="NCBI Taxonomy" id="6248"/>
    <lineage>
        <taxon>Eukaryota</taxon>
        <taxon>Metazoa</taxon>
        <taxon>Ecdysozoa</taxon>
        <taxon>Nematoda</taxon>
        <taxon>Chromadorea</taxon>
        <taxon>Rhabditida</taxon>
        <taxon>Tylenchina</taxon>
        <taxon>Panagrolaimomorpha</taxon>
        <taxon>Strongyloidoidea</taxon>
        <taxon>Strongyloididae</taxon>
        <taxon>Strongyloides</taxon>
    </lineage>
</organism>
<name>A0AAF5DMD1_STRER</name>
<dbReference type="AlphaFoldDB" id="A0AAF5DMD1"/>